<dbReference type="GO" id="GO:0005737">
    <property type="term" value="C:cytoplasm"/>
    <property type="evidence" value="ECO:0007669"/>
    <property type="project" value="TreeGrafter"/>
</dbReference>
<evidence type="ECO:0000256" key="4">
    <source>
        <dbReference type="ARBA" id="ARBA00023216"/>
    </source>
</evidence>
<dbReference type="Proteomes" id="UP000626092">
    <property type="component" value="Unassembled WGS sequence"/>
</dbReference>
<dbReference type="PROSITE" id="PS51897">
    <property type="entry name" value="ANNEXIN_2"/>
    <property type="match status" value="1"/>
</dbReference>
<dbReference type="OrthoDB" id="37886at2759"/>
<dbReference type="Gene3D" id="1.10.220.10">
    <property type="entry name" value="Annexin"/>
    <property type="match status" value="3"/>
</dbReference>
<evidence type="ECO:0008006" key="8">
    <source>
        <dbReference type="Google" id="ProtNLM"/>
    </source>
</evidence>
<reference evidence="6" key="1">
    <citation type="submission" date="2019-11" db="EMBL/GenBank/DDBJ databases">
        <authorList>
            <person name="Liu Y."/>
            <person name="Hou J."/>
            <person name="Li T.-Q."/>
            <person name="Guan C.-H."/>
            <person name="Wu X."/>
            <person name="Wu H.-Z."/>
            <person name="Ling F."/>
            <person name="Zhang R."/>
            <person name="Shi X.-G."/>
            <person name="Ren J.-P."/>
            <person name="Chen E.-F."/>
            <person name="Sun J.-M."/>
        </authorList>
    </citation>
    <scope>NUCLEOTIDE SEQUENCE</scope>
    <source>
        <strain evidence="6">Adult_tree_wgs_1</strain>
        <tissue evidence="6">Leaves</tissue>
    </source>
</reference>
<dbReference type="InterPro" id="IPR018502">
    <property type="entry name" value="Annexin_repeat"/>
</dbReference>
<dbReference type="FunFam" id="1.10.220.10:FF:000021">
    <property type="entry name" value="annexin D4"/>
    <property type="match status" value="1"/>
</dbReference>
<evidence type="ECO:0000256" key="3">
    <source>
        <dbReference type="ARBA" id="ARBA00022837"/>
    </source>
</evidence>
<evidence type="ECO:0000256" key="5">
    <source>
        <dbReference type="ARBA" id="ARBA00023302"/>
    </source>
</evidence>
<keyword evidence="5" id="KW-0111">Calcium/phospholipid-binding</keyword>
<keyword evidence="7" id="KW-1185">Reference proteome</keyword>
<dbReference type="SUPFAM" id="SSF47874">
    <property type="entry name" value="Annexin"/>
    <property type="match status" value="1"/>
</dbReference>
<keyword evidence="3" id="KW-0106">Calcium</keyword>
<evidence type="ECO:0000313" key="6">
    <source>
        <dbReference type="EMBL" id="KAF7137264.1"/>
    </source>
</evidence>
<dbReference type="GO" id="GO:0009409">
    <property type="term" value="P:response to cold"/>
    <property type="evidence" value="ECO:0007669"/>
    <property type="project" value="TreeGrafter"/>
</dbReference>
<dbReference type="FunFam" id="1.10.220.10:FF:000014">
    <property type="entry name" value="annexin D4"/>
    <property type="match status" value="1"/>
</dbReference>
<keyword evidence="4" id="KW-0041">Annexin</keyword>
<proteinExistence type="predicted"/>
<keyword evidence="1" id="KW-0479">Metal-binding</keyword>
<sequence>MAETNEVEALTRAFSGFGVDEKSFVAILGKWHPEQRQSFRKGTQFFVQDERAFERWADEHVKKLSREFLRFKSAVVLWTMHPWERDARLMRDAVIDGSKSNNVVVEIACTRSSDELLGARRAYHSIFDRSIEEDVAYNADGVERKLLVALVSAYRYEGTKVQEDVAKLEAKTLCGAIKNTAKKNPMEDDDVVRILSTRSKLQLKSVFKHYKDISGKTLDEDLVADSSLKDTVQCIGAPHTYFIKVLDAAMNPTADENTKEGLTRVIVTRADHDMKVITEEYHKQNGVTLTERIEHMANGNFKDFLLTLLARGGFN</sequence>
<dbReference type="PANTHER" id="PTHR10502">
    <property type="entry name" value="ANNEXIN"/>
    <property type="match status" value="1"/>
</dbReference>
<dbReference type="SMART" id="SM00335">
    <property type="entry name" value="ANX"/>
    <property type="match status" value="3"/>
</dbReference>
<dbReference type="GO" id="GO:0005544">
    <property type="term" value="F:calcium-dependent phospholipid binding"/>
    <property type="evidence" value="ECO:0007669"/>
    <property type="project" value="UniProtKB-KW"/>
</dbReference>
<dbReference type="FunFam" id="1.10.220.10:FF:000006">
    <property type="entry name" value="Annexin"/>
    <property type="match status" value="1"/>
</dbReference>
<dbReference type="GO" id="GO:0009651">
    <property type="term" value="P:response to salt stress"/>
    <property type="evidence" value="ECO:0007669"/>
    <property type="project" value="TreeGrafter"/>
</dbReference>
<evidence type="ECO:0000256" key="2">
    <source>
        <dbReference type="ARBA" id="ARBA00022737"/>
    </source>
</evidence>
<accession>A0A834GK22</accession>
<dbReference type="GO" id="GO:0009414">
    <property type="term" value="P:response to water deprivation"/>
    <property type="evidence" value="ECO:0007669"/>
    <property type="project" value="TreeGrafter"/>
</dbReference>
<dbReference type="AlphaFoldDB" id="A0A834GK22"/>
<comment type="caution">
    <text evidence="6">The sequence shown here is derived from an EMBL/GenBank/DDBJ whole genome shotgun (WGS) entry which is preliminary data.</text>
</comment>
<dbReference type="GO" id="GO:0001786">
    <property type="term" value="F:phosphatidylserine binding"/>
    <property type="evidence" value="ECO:0007669"/>
    <property type="project" value="TreeGrafter"/>
</dbReference>
<keyword evidence="2" id="KW-0677">Repeat</keyword>
<dbReference type="GO" id="GO:0005509">
    <property type="term" value="F:calcium ion binding"/>
    <property type="evidence" value="ECO:0007669"/>
    <property type="project" value="InterPro"/>
</dbReference>
<dbReference type="PANTHER" id="PTHR10502:SF196">
    <property type="entry name" value="ANNEXIN D4"/>
    <property type="match status" value="1"/>
</dbReference>
<dbReference type="GO" id="GO:0005886">
    <property type="term" value="C:plasma membrane"/>
    <property type="evidence" value="ECO:0007669"/>
    <property type="project" value="TreeGrafter"/>
</dbReference>
<dbReference type="EMBL" id="WJXA01000007">
    <property type="protein sequence ID" value="KAF7137264.1"/>
    <property type="molecule type" value="Genomic_DNA"/>
</dbReference>
<dbReference type="InterPro" id="IPR037104">
    <property type="entry name" value="Annexin_sf"/>
</dbReference>
<gene>
    <name evidence="6" type="ORF">RHSIM_Rhsim07G0065200</name>
</gene>
<dbReference type="GO" id="GO:0009408">
    <property type="term" value="P:response to heat"/>
    <property type="evidence" value="ECO:0007669"/>
    <property type="project" value="TreeGrafter"/>
</dbReference>
<name>A0A834GK22_RHOSS</name>
<evidence type="ECO:0000256" key="1">
    <source>
        <dbReference type="ARBA" id="ARBA00022723"/>
    </source>
</evidence>
<protein>
    <recommendedName>
        <fullName evidence="8">Annexin</fullName>
    </recommendedName>
</protein>
<evidence type="ECO:0000313" key="7">
    <source>
        <dbReference type="Proteomes" id="UP000626092"/>
    </source>
</evidence>
<organism evidence="6 7">
    <name type="scientific">Rhododendron simsii</name>
    <name type="common">Sims's rhododendron</name>
    <dbReference type="NCBI Taxonomy" id="118357"/>
    <lineage>
        <taxon>Eukaryota</taxon>
        <taxon>Viridiplantae</taxon>
        <taxon>Streptophyta</taxon>
        <taxon>Embryophyta</taxon>
        <taxon>Tracheophyta</taxon>
        <taxon>Spermatophyta</taxon>
        <taxon>Magnoliopsida</taxon>
        <taxon>eudicotyledons</taxon>
        <taxon>Gunneridae</taxon>
        <taxon>Pentapetalae</taxon>
        <taxon>asterids</taxon>
        <taxon>Ericales</taxon>
        <taxon>Ericaceae</taxon>
        <taxon>Ericoideae</taxon>
        <taxon>Rhodoreae</taxon>
        <taxon>Rhododendron</taxon>
    </lineage>
</organism>
<dbReference type="Pfam" id="PF00191">
    <property type="entry name" value="Annexin"/>
    <property type="match status" value="3"/>
</dbReference>